<evidence type="ECO:0000256" key="1">
    <source>
        <dbReference type="SAM" id="SignalP"/>
    </source>
</evidence>
<feature type="chain" id="PRO_5010169308" evidence="1">
    <location>
        <begin position="34"/>
        <end position="526"/>
    </location>
</feature>
<dbReference type="RefSeq" id="WP_074747293.1">
    <property type="nucleotide sequence ID" value="NZ_FOCT01000009.1"/>
</dbReference>
<dbReference type="EMBL" id="FOCT01000009">
    <property type="protein sequence ID" value="SEN98554.1"/>
    <property type="molecule type" value="Genomic_DNA"/>
</dbReference>
<dbReference type="AlphaFoldDB" id="A0A1H8L0A0"/>
<dbReference type="NCBIfam" id="TIGR03016">
    <property type="entry name" value="pepcterm_hypo_1"/>
    <property type="match status" value="1"/>
</dbReference>
<gene>
    <name evidence="2" type="ORF">SAMN05216404_109135</name>
</gene>
<name>A0A1H8L0A0_9PROT</name>
<protein>
    <submittedName>
        <fullName evidence="2">Uncharacterized protein, PEP-CTERM system associated</fullName>
    </submittedName>
</protein>
<sequence>MRAPENRCFQRVLFLAVYSIAAATLLSSSYSEAAEWTVVRQMNLSETYSDNVRLGQGGSGTGDFITQINPGIIVNGVGNRFRANVNYMANSLIYAQNSNFTRIRHRLNAAGTAELAKDLFFVDGSASISQQNVSLLRPQAIDNVNVTGNRADVSAYSISPYLRHRFQDFATTEVRYTRSWINSSANRLFNSNTDSIFAGLNSGSAFSTLGWGVNYSNQMIHLSNGRNIELERSIGNLRYRVTRQFALTATGGYERNSFISIRGSPSAPLWTVGFIWQPTERTSIAASGGQRFFGNTYSGLASHRTRLTAWDISYSQDITTFNQQAGLGMGFGFPSASGGALSSLLAAQNPSLSPDAVQQASNAFLGLGLNGSFFSPTNFLTNRLFLQKRLQASVAMNGTKNTAMLRVFDMTRQAWSPDSADAGLIGAQELALLNHTRQRGANALWSHRFTPLMSANANFGYTRFSFIGTGRVDDYWLITLGLSRRFPEIHPNMNGTLQVRHQERSSDQPGPGYQENAAIAYVNMSS</sequence>
<dbReference type="Proteomes" id="UP000183898">
    <property type="component" value="Unassembled WGS sequence"/>
</dbReference>
<proteinExistence type="predicted"/>
<accession>A0A1H8L0A0</accession>
<dbReference type="SUPFAM" id="SSF56935">
    <property type="entry name" value="Porins"/>
    <property type="match status" value="1"/>
</dbReference>
<keyword evidence="1" id="KW-0732">Signal</keyword>
<organism evidence="2 3">
    <name type="scientific">Nitrosospira multiformis</name>
    <dbReference type="NCBI Taxonomy" id="1231"/>
    <lineage>
        <taxon>Bacteria</taxon>
        <taxon>Pseudomonadati</taxon>
        <taxon>Pseudomonadota</taxon>
        <taxon>Betaproteobacteria</taxon>
        <taxon>Nitrosomonadales</taxon>
        <taxon>Nitrosomonadaceae</taxon>
        <taxon>Nitrosospira</taxon>
    </lineage>
</organism>
<feature type="signal peptide" evidence="1">
    <location>
        <begin position="1"/>
        <end position="33"/>
    </location>
</feature>
<dbReference type="InterPro" id="IPR017467">
    <property type="entry name" value="CHP03016_PEP-CTERM"/>
</dbReference>
<evidence type="ECO:0000313" key="3">
    <source>
        <dbReference type="Proteomes" id="UP000183898"/>
    </source>
</evidence>
<evidence type="ECO:0000313" key="2">
    <source>
        <dbReference type="EMBL" id="SEN98554.1"/>
    </source>
</evidence>
<reference evidence="2 3" key="1">
    <citation type="submission" date="2016-10" db="EMBL/GenBank/DDBJ databases">
        <authorList>
            <person name="de Groot N.N."/>
        </authorList>
    </citation>
    <scope>NUCLEOTIDE SEQUENCE [LARGE SCALE GENOMIC DNA]</scope>
    <source>
        <strain evidence="2 3">Nl18</strain>
    </source>
</reference>